<evidence type="ECO:0000313" key="3">
    <source>
        <dbReference type="Proteomes" id="UP000799302"/>
    </source>
</evidence>
<sequence length="155" mass="17291">MIVRTAKSSALEDSTFSIREVSPSYFLNKPQTILSHTNYSSLSTDSQNTSPHPTSSYLSFTVKNTTTKQPSVSYNVITSTYSAEPEHCFPTHASANLHYTLEREKVHAAWQADLNERRTEGEKDSAMRKQGQQQFKTDKKDTPAMGFGGHDGRVA</sequence>
<dbReference type="AlphaFoldDB" id="A0A6A6UQK5"/>
<gene>
    <name evidence="2" type="ORF">BT63DRAFT_164699</name>
</gene>
<organism evidence="2 3">
    <name type="scientific">Microthyrium microscopicum</name>
    <dbReference type="NCBI Taxonomy" id="703497"/>
    <lineage>
        <taxon>Eukaryota</taxon>
        <taxon>Fungi</taxon>
        <taxon>Dikarya</taxon>
        <taxon>Ascomycota</taxon>
        <taxon>Pezizomycotina</taxon>
        <taxon>Dothideomycetes</taxon>
        <taxon>Dothideomycetes incertae sedis</taxon>
        <taxon>Microthyriales</taxon>
        <taxon>Microthyriaceae</taxon>
        <taxon>Microthyrium</taxon>
    </lineage>
</organism>
<evidence type="ECO:0000256" key="1">
    <source>
        <dbReference type="SAM" id="MobiDB-lite"/>
    </source>
</evidence>
<dbReference type="Proteomes" id="UP000799302">
    <property type="component" value="Unassembled WGS sequence"/>
</dbReference>
<dbReference type="EMBL" id="MU004231">
    <property type="protein sequence ID" value="KAF2673713.1"/>
    <property type="molecule type" value="Genomic_DNA"/>
</dbReference>
<keyword evidence="3" id="KW-1185">Reference proteome</keyword>
<accession>A0A6A6UQK5</accession>
<name>A0A6A6UQK5_9PEZI</name>
<feature type="compositionally biased region" description="Basic and acidic residues" evidence="1">
    <location>
        <begin position="117"/>
        <end position="127"/>
    </location>
</feature>
<protein>
    <submittedName>
        <fullName evidence="2">Uncharacterized protein</fullName>
    </submittedName>
</protein>
<reference evidence="2" key="1">
    <citation type="journal article" date="2020" name="Stud. Mycol.">
        <title>101 Dothideomycetes genomes: a test case for predicting lifestyles and emergence of pathogens.</title>
        <authorList>
            <person name="Haridas S."/>
            <person name="Albert R."/>
            <person name="Binder M."/>
            <person name="Bloem J."/>
            <person name="Labutti K."/>
            <person name="Salamov A."/>
            <person name="Andreopoulos B."/>
            <person name="Baker S."/>
            <person name="Barry K."/>
            <person name="Bills G."/>
            <person name="Bluhm B."/>
            <person name="Cannon C."/>
            <person name="Castanera R."/>
            <person name="Culley D."/>
            <person name="Daum C."/>
            <person name="Ezra D."/>
            <person name="Gonzalez J."/>
            <person name="Henrissat B."/>
            <person name="Kuo A."/>
            <person name="Liang C."/>
            <person name="Lipzen A."/>
            <person name="Lutzoni F."/>
            <person name="Magnuson J."/>
            <person name="Mondo S."/>
            <person name="Nolan M."/>
            <person name="Ohm R."/>
            <person name="Pangilinan J."/>
            <person name="Park H.-J."/>
            <person name="Ramirez L."/>
            <person name="Alfaro M."/>
            <person name="Sun H."/>
            <person name="Tritt A."/>
            <person name="Yoshinaga Y."/>
            <person name="Zwiers L.-H."/>
            <person name="Turgeon B."/>
            <person name="Goodwin S."/>
            <person name="Spatafora J."/>
            <person name="Crous P."/>
            <person name="Grigoriev I."/>
        </authorList>
    </citation>
    <scope>NUCLEOTIDE SEQUENCE</scope>
    <source>
        <strain evidence="2">CBS 115976</strain>
    </source>
</reference>
<proteinExistence type="predicted"/>
<evidence type="ECO:0000313" key="2">
    <source>
        <dbReference type="EMBL" id="KAF2673713.1"/>
    </source>
</evidence>
<feature type="region of interest" description="Disordered" evidence="1">
    <location>
        <begin position="117"/>
        <end position="155"/>
    </location>
</feature>